<dbReference type="Proteomes" id="UP001229651">
    <property type="component" value="Unassembled WGS sequence"/>
</dbReference>
<organism evidence="2 3">
    <name type="scientific">Amycolatopsis thermophila</name>
    <dbReference type="NCBI Taxonomy" id="206084"/>
    <lineage>
        <taxon>Bacteria</taxon>
        <taxon>Bacillati</taxon>
        <taxon>Actinomycetota</taxon>
        <taxon>Actinomycetes</taxon>
        <taxon>Pseudonocardiales</taxon>
        <taxon>Pseudonocardiaceae</taxon>
        <taxon>Amycolatopsis</taxon>
    </lineage>
</organism>
<evidence type="ECO:0000313" key="2">
    <source>
        <dbReference type="EMBL" id="MDQ0377949.1"/>
    </source>
</evidence>
<keyword evidence="1" id="KW-0472">Membrane</keyword>
<reference evidence="2 3" key="1">
    <citation type="submission" date="2023-07" db="EMBL/GenBank/DDBJ databases">
        <title>Sequencing the genomes of 1000 actinobacteria strains.</title>
        <authorList>
            <person name="Klenk H.-P."/>
        </authorList>
    </citation>
    <scope>NUCLEOTIDE SEQUENCE [LARGE SCALE GENOMIC DNA]</scope>
    <source>
        <strain evidence="2 3">DSM 45805</strain>
    </source>
</reference>
<gene>
    <name evidence="2" type="ORF">FB470_001943</name>
</gene>
<keyword evidence="3" id="KW-1185">Reference proteome</keyword>
<keyword evidence="1" id="KW-0812">Transmembrane</keyword>
<evidence type="ECO:0000313" key="3">
    <source>
        <dbReference type="Proteomes" id="UP001229651"/>
    </source>
</evidence>
<protein>
    <recommendedName>
        <fullName evidence="4">Transmembrane protein</fullName>
    </recommendedName>
</protein>
<sequence length="116" mass="11651">MLLGDGYVEGGASVVGGLLVLVGCALVVASGGIVVPGGLVLERDVEVVGGAVTRVTSIRQDWSSGEHSTVPLTLQAVSTAAVAATAAIRAQVFVFTRRSSAPSVTPRAENRPGRGP</sequence>
<accession>A0ABU0ES22</accession>
<dbReference type="EMBL" id="JAUSUT010000001">
    <property type="protein sequence ID" value="MDQ0377949.1"/>
    <property type="molecule type" value="Genomic_DNA"/>
</dbReference>
<name>A0ABU0ES22_9PSEU</name>
<proteinExistence type="predicted"/>
<dbReference type="RefSeq" id="WP_306990561.1">
    <property type="nucleotide sequence ID" value="NZ_JAUSUT010000001.1"/>
</dbReference>
<feature type="transmembrane region" description="Helical" evidence="1">
    <location>
        <begin position="12"/>
        <end position="35"/>
    </location>
</feature>
<evidence type="ECO:0000256" key="1">
    <source>
        <dbReference type="SAM" id="Phobius"/>
    </source>
</evidence>
<comment type="caution">
    <text evidence="2">The sequence shown here is derived from an EMBL/GenBank/DDBJ whole genome shotgun (WGS) entry which is preliminary data.</text>
</comment>
<keyword evidence="1" id="KW-1133">Transmembrane helix</keyword>
<evidence type="ECO:0008006" key="4">
    <source>
        <dbReference type="Google" id="ProtNLM"/>
    </source>
</evidence>